<reference evidence="1" key="1">
    <citation type="submission" date="2021-03" db="EMBL/GenBank/DDBJ databases">
        <authorList>
            <person name="Tran Van P."/>
        </authorList>
    </citation>
    <scope>NUCLEOTIDE SEQUENCE</scope>
</reference>
<sequence length="192" mass="21845">MQELGDRSSPSILHVRQLLPLPKVTAEVIACEPIGCITDTKGNKITGFDSIDKKQGLQVAEKQRVSPWDLLEGHKNPAPLSWAWFGAVRMERKPLWYEDTHRLLKYHTHSLLRPVSYFLDPPPLPVEDLDPPQEKSVSNFFLNTFPGPSIQCRVCNNKESLVTFLYNKRDITGHIGELCWDLSFRLVGRVGL</sequence>
<dbReference type="Proteomes" id="UP001153148">
    <property type="component" value="Unassembled WGS sequence"/>
</dbReference>
<keyword evidence="2" id="KW-1185">Reference proteome</keyword>
<evidence type="ECO:0000313" key="1">
    <source>
        <dbReference type="EMBL" id="CAG2069271.1"/>
    </source>
</evidence>
<dbReference type="PANTHER" id="PTHR46007:SF11">
    <property type="entry name" value="MEDIATOR OF RNA POLYMERASE II TRANSCRIPTION SUBUNIT 12"/>
    <property type="match status" value="1"/>
</dbReference>
<name>A0ABN7PUZ1_TIMPD</name>
<evidence type="ECO:0000313" key="2">
    <source>
        <dbReference type="Proteomes" id="UP001153148"/>
    </source>
</evidence>
<feature type="non-terminal residue" evidence="1">
    <location>
        <position position="192"/>
    </location>
</feature>
<protein>
    <submittedName>
        <fullName evidence="1">Uncharacterized protein</fullName>
    </submittedName>
</protein>
<dbReference type="InterPro" id="IPR051647">
    <property type="entry name" value="Mediator_comp_sub12"/>
</dbReference>
<accession>A0ABN7PUZ1</accession>
<comment type="caution">
    <text evidence="1">The sequence shown here is derived from an EMBL/GenBank/DDBJ whole genome shotgun (WGS) entry which is preliminary data.</text>
</comment>
<gene>
    <name evidence="1" type="ORF">TPAB3V08_LOCUS16214</name>
</gene>
<dbReference type="EMBL" id="CAJPIN010124986">
    <property type="protein sequence ID" value="CAG2069271.1"/>
    <property type="molecule type" value="Genomic_DNA"/>
</dbReference>
<dbReference type="PANTHER" id="PTHR46007">
    <property type="entry name" value="MEDIATOR OF RNA POLYMERASE II TRANSCRIPTION SUBUNIT 12"/>
    <property type="match status" value="1"/>
</dbReference>
<organism evidence="1 2">
    <name type="scientific">Timema podura</name>
    <name type="common">Walking stick</name>
    <dbReference type="NCBI Taxonomy" id="61482"/>
    <lineage>
        <taxon>Eukaryota</taxon>
        <taxon>Metazoa</taxon>
        <taxon>Ecdysozoa</taxon>
        <taxon>Arthropoda</taxon>
        <taxon>Hexapoda</taxon>
        <taxon>Insecta</taxon>
        <taxon>Pterygota</taxon>
        <taxon>Neoptera</taxon>
        <taxon>Polyneoptera</taxon>
        <taxon>Phasmatodea</taxon>
        <taxon>Timematodea</taxon>
        <taxon>Timematoidea</taxon>
        <taxon>Timematidae</taxon>
        <taxon>Timema</taxon>
    </lineage>
</organism>
<proteinExistence type="predicted"/>